<dbReference type="EMBL" id="JAGINU010000001">
    <property type="protein sequence ID" value="MBP2370311.1"/>
    <property type="molecule type" value="Genomic_DNA"/>
</dbReference>
<accession>A0ABS4W2A8</accession>
<dbReference type="RefSeq" id="WP_210033456.1">
    <property type="nucleotide sequence ID" value="NZ_JAGINU010000001.1"/>
</dbReference>
<dbReference type="Proteomes" id="UP001519295">
    <property type="component" value="Unassembled WGS sequence"/>
</dbReference>
<sequence length="103" mass="11000">MTAGTPAVESLLPLTLQAERHGEVAVPRLCRAAERNALNDATVLGVETFFTHPPDGVRAVVLDAEQGQALGLSHYRVGPGAGREKAQERMRAFLAGRGGRVQR</sequence>
<proteinExistence type="predicted"/>
<comment type="caution">
    <text evidence="1">The sequence shown here is derived from an EMBL/GenBank/DDBJ whole genome shotgun (WGS) entry which is preliminary data.</text>
</comment>
<gene>
    <name evidence="1" type="ORF">JOF36_006007</name>
</gene>
<keyword evidence="2" id="KW-1185">Reference proteome</keyword>
<evidence type="ECO:0000313" key="2">
    <source>
        <dbReference type="Proteomes" id="UP001519295"/>
    </source>
</evidence>
<organism evidence="1 2">
    <name type="scientific">Pseudonocardia parietis</name>
    <dbReference type="NCBI Taxonomy" id="570936"/>
    <lineage>
        <taxon>Bacteria</taxon>
        <taxon>Bacillati</taxon>
        <taxon>Actinomycetota</taxon>
        <taxon>Actinomycetes</taxon>
        <taxon>Pseudonocardiales</taxon>
        <taxon>Pseudonocardiaceae</taxon>
        <taxon>Pseudonocardia</taxon>
    </lineage>
</organism>
<protein>
    <submittedName>
        <fullName evidence="1">Uncharacterized protein</fullName>
    </submittedName>
</protein>
<name>A0ABS4W2A8_9PSEU</name>
<reference evidence="1 2" key="1">
    <citation type="submission" date="2021-03" db="EMBL/GenBank/DDBJ databases">
        <title>Sequencing the genomes of 1000 actinobacteria strains.</title>
        <authorList>
            <person name="Klenk H.-P."/>
        </authorList>
    </citation>
    <scope>NUCLEOTIDE SEQUENCE [LARGE SCALE GENOMIC DNA]</scope>
    <source>
        <strain evidence="1 2">DSM 45256</strain>
    </source>
</reference>
<evidence type="ECO:0000313" key="1">
    <source>
        <dbReference type="EMBL" id="MBP2370311.1"/>
    </source>
</evidence>